<proteinExistence type="predicted"/>
<dbReference type="Proteomes" id="UP001177260">
    <property type="component" value="Unassembled WGS sequence"/>
</dbReference>
<sequence>MRLLMVYSVFYTREIQQFKGVAWIVQPAGVAVLTSPYATDPHEKNPQMAVSGILSENYLGGTLQRVFNEQCVHEYSWGRWAVQTGNALDAIHRAGKAHMDPKPSNVVLDADEIRDEISPFDLPFQTRRLNDTWAYGALLKELASKVEDSPFAGTLNLVADLLTQNFHARLTLGDALFQLKISLH</sequence>
<name>A0ACC3B203_9EURO</name>
<keyword evidence="2" id="KW-1185">Reference proteome</keyword>
<evidence type="ECO:0000313" key="1">
    <source>
        <dbReference type="EMBL" id="KAK1144121.1"/>
    </source>
</evidence>
<comment type="caution">
    <text evidence="1">The sequence shown here is derived from an EMBL/GenBank/DDBJ whole genome shotgun (WGS) entry which is preliminary data.</text>
</comment>
<evidence type="ECO:0000313" key="2">
    <source>
        <dbReference type="Proteomes" id="UP001177260"/>
    </source>
</evidence>
<organism evidence="1 2">
    <name type="scientific">Aspergillus melleus</name>
    <dbReference type="NCBI Taxonomy" id="138277"/>
    <lineage>
        <taxon>Eukaryota</taxon>
        <taxon>Fungi</taxon>
        <taxon>Dikarya</taxon>
        <taxon>Ascomycota</taxon>
        <taxon>Pezizomycotina</taxon>
        <taxon>Eurotiomycetes</taxon>
        <taxon>Eurotiomycetidae</taxon>
        <taxon>Eurotiales</taxon>
        <taxon>Aspergillaceae</taxon>
        <taxon>Aspergillus</taxon>
        <taxon>Aspergillus subgen. Circumdati</taxon>
    </lineage>
</organism>
<protein>
    <submittedName>
        <fullName evidence="1">Uncharacterized protein</fullName>
    </submittedName>
</protein>
<dbReference type="EMBL" id="JAOPJF010000033">
    <property type="protein sequence ID" value="KAK1144121.1"/>
    <property type="molecule type" value="Genomic_DNA"/>
</dbReference>
<accession>A0ACC3B203</accession>
<gene>
    <name evidence="1" type="ORF">N8T08_005783</name>
</gene>
<reference evidence="1 2" key="1">
    <citation type="journal article" date="2023" name="ACS Omega">
        <title>Identification of the Neoaspergillic Acid Biosynthesis Gene Cluster by Establishing an In Vitro CRISPR-Ribonucleoprotein Genetic System in Aspergillus melleus.</title>
        <authorList>
            <person name="Yuan B."/>
            <person name="Grau M.F."/>
            <person name="Murata R.M."/>
            <person name="Torok T."/>
            <person name="Venkateswaran K."/>
            <person name="Stajich J.E."/>
            <person name="Wang C.C.C."/>
        </authorList>
    </citation>
    <scope>NUCLEOTIDE SEQUENCE [LARGE SCALE GENOMIC DNA]</scope>
    <source>
        <strain evidence="1 2">IMV 1140</strain>
    </source>
</reference>